<organism evidence="1 2">
    <name type="scientific">Candidatus Gottesmanbacteria bacterium RBG_16_38_7b</name>
    <dbReference type="NCBI Taxonomy" id="1798372"/>
    <lineage>
        <taxon>Bacteria</taxon>
        <taxon>Candidatus Gottesmaniibacteriota</taxon>
    </lineage>
</organism>
<dbReference type="EMBL" id="MFJB01000003">
    <property type="protein sequence ID" value="OGG00993.1"/>
    <property type="molecule type" value="Genomic_DNA"/>
</dbReference>
<comment type="caution">
    <text evidence="1">The sequence shown here is derived from an EMBL/GenBank/DDBJ whole genome shotgun (WGS) entry which is preliminary data.</text>
</comment>
<dbReference type="Proteomes" id="UP000177396">
    <property type="component" value="Unassembled WGS sequence"/>
</dbReference>
<proteinExistence type="predicted"/>
<protein>
    <submittedName>
        <fullName evidence="1">Uncharacterized protein</fullName>
    </submittedName>
</protein>
<dbReference type="AlphaFoldDB" id="A0A1F5YLR6"/>
<evidence type="ECO:0000313" key="1">
    <source>
        <dbReference type="EMBL" id="OGG00993.1"/>
    </source>
</evidence>
<name>A0A1F5YLR6_9BACT</name>
<evidence type="ECO:0000313" key="2">
    <source>
        <dbReference type="Proteomes" id="UP000177396"/>
    </source>
</evidence>
<reference evidence="1 2" key="1">
    <citation type="journal article" date="2016" name="Nat. Commun.">
        <title>Thousands of microbial genomes shed light on interconnected biogeochemical processes in an aquifer system.</title>
        <authorList>
            <person name="Anantharaman K."/>
            <person name="Brown C.T."/>
            <person name="Hug L.A."/>
            <person name="Sharon I."/>
            <person name="Castelle C.J."/>
            <person name="Probst A.J."/>
            <person name="Thomas B.C."/>
            <person name="Singh A."/>
            <person name="Wilkins M.J."/>
            <person name="Karaoz U."/>
            <person name="Brodie E.L."/>
            <person name="Williams K.H."/>
            <person name="Hubbard S.S."/>
            <person name="Banfield J.F."/>
        </authorList>
    </citation>
    <scope>NUCLEOTIDE SEQUENCE [LARGE SCALE GENOMIC DNA]</scope>
</reference>
<accession>A0A1F5YLR6</accession>
<gene>
    <name evidence="1" type="ORF">A2153_05995</name>
</gene>
<sequence length="87" mass="10582">MVYLLFLPALTSYYFQDDWFAFSIVTGKKWSDLISFFLPPQDVIWYRPLGVQIPFFLAYTFYRFNPFPFKIMTFVFHLTNGLLVYYF</sequence>